<dbReference type="Proteomes" id="UP000664122">
    <property type="component" value="Unassembled WGS sequence"/>
</dbReference>
<dbReference type="InterPro" id="IPR028250">
    <property type="entry name" value="DsbDN"/>
</dbReference>
<organism evidence="2 3">
    <name type="scientific">Jiella flava</name>
    <dbReference type="NCBI Taxonomy" id="2816857"/>
    <lineage>
        <taxon>Bacteria</taxon>
        <taxon>Pseudomonadati</taxon>
        <taxon>Pseudomonadota</taxon>
        <taxon>Alphaproteobacteria</taxon>
        <taxon>Hyphomicrobiales</taxon>
        <taxon>Aurantimonadaceae</taxon>
        <taxon>Jiella</taxon>
    </lineage>
</organism>
<dbReference type="EMBL" id="JAFMPP010000003">
    <property type="protein sequence ID" value="MBO0662017.1"/>
    <property type="molecule type" value="Genomic_DNA"/>
</dbReference>
<feature type="domain" description="Thiol:disulfide interchange protein DsbD N-terminal" evidence="1">
    <location>
        <begin position="20"/>
        <end position="125"/>
    </location>
</feature>
<reference evidence="2" key="1">
    <citation type="submission" date="2021-03" db="EMBL/GenBank/DDBJ databases">
        <title>Whole genome sequence of Jiella sp. CQZ9-1.</title>
        <authorList>
            <person name="Tuo L."/>
        </authorList>
    </citation>
    <scope>NUCLEOTIDE SEQUENCE</scope>
    <source>
        <strain evidence="2">CQZ9-1</strain>
    </source>
</reference>
<dbReference type="AlphaFoldDB" id="A0A939JVJ1"/>
<evidence type="ECO:0000259" key="1">
    <source>
        <dbReference type="Pfam" id="PF11412"/>
    </source>
</evidence>
<name>A0A939JVJ1_9HYPH</name>
<protein>
    <recommendedName>
        <fullName evidence="1">Thiol:disulfide interchange protein DsbD N-terminal domain-containing protein</fullName>
    </recommendedName>
</protein>
<accession>A0A939JVJ1</accession>
<dbReference type="RefSeq" id="WP_207256778.1">
    <property type="nucleotide sequence ID" value="NZ_JAFMPP010000003.1"/>
</dbReference>
<sequence length="250" mass="25549">MSRFHNDEVTLQLVRAKTPVDGAVHAALLVDLAPGWKTYWIDPGASGIPPTIDLSKTDGVETSRIRFPAPHRYGANETAANGYKGKAALAIALTPKSGTMIDAIDASIFMGVCKEICIPVSAKLTVPASAADDSAVAAAFAALPKPAPAGSFAVSAEAGGKALRIAVKAPAAKADGAARDAAPDLFVTATDGWFFDKPTKSAANGDTVVFNVPIVEDPGTGAKIPSKVDLVFTKGKTALEATAIPVAPES</sequence>
<keyword evidence="3" id="KW-1185">Reference proteome</keyword>
<evidence type="ECO:0000313" key="3">
    <source>
        <dbReference type="Proteomes" id="UP000664122"/>
    </source>
</evidence>
<proteinExistence type="predicted"/>
<dbReference type="Pfam" id="PF11412">
    <property type="entry name" value="DsbD_N"/>
    <property type="match status" value="1"/>
</dbReference>
<gene>
    <name evidence="2" type="ORF">J1C48_05470</name>
</gene>
<comment type="caution">
    <text evidence="2">The sequence shown here is derived from an EMBL/GenBank/DDBJ whole genome shotgun (WGS) entry which is preliminary data.</text>
</comment>
<evidence type="ECO:0000313" key="2">
    <source>
        <dbReference type="EMBL" id="MBO0662017.1"/>
    </source>
</evidence>